<organism evidence="11 12">
    <name type="scientific">Flavisolibacter tropicus</name>
    <dbReference type="NCBI Taxonomy" id="1492898"/>
    <lineage>
        <taxon>Bacteria</taxon>
        <taxon>Pseudomonadati</taxon>
        <taxon>Bacteroidota</taxon>
        <taxon>Chitinophagia</taxon>
        <taxon>Chitinophagales</taxon>
        <taxon>Chitinophagaceae</taxon>
        <taxon>Flavisolibacter</taxon>
    </lineage>
</organism>
<keyword evidence="9" id="KW-0472">Membrane</keyword>
<dbReference type="Pfam" id="PF13181">
    <property type="entry name" value="TPR_8"/>
    <property type="match status" value="1"/>
</dbReference>
<dbReference type="InterPro" id="IPR019734">
    <property type="entry name" value="TPR_rpt"/>
</dbReference>
<keyword evidence="7" id="KW-0902">Two-component regulatory system</keyword>
<dbReference type="SUPFAM" id="SSF47384">
    <property type="entry name" value="Homodimeric domain of signal transducing histidine kinase"/>
    <property type="match status" value="1"/>
</dbReference>
<keyword evidence="4" id="KW-0547">Nucleotide-binding</keyword>
<keyword evidence="8" id="KW-0802">TPR repeat</keyword>
<dbReference type="GO" id="GO:0000155">
    <property type="term" value="F:phosphorelay sensor kinase activity"/>
    <property type="evidence" value="ECO:0007669"/>
    <property type="project" value="InterPro"/>
</dbReference>
<dbReference type="GO" id="GO:0030295">
    <property type="term" value="F:protein kinase activator activity"/>
    <property type="evidence" value="ECO:0007669"/>
    <property type="project" value="TreeGrafter"/>
</dbReference>
<dbReference type="PROSITE" id="PS50109">
    <property type="entry name" value="HIS_KIN"/>
    <property type="match status" value="1"/>
</dbReference>
<dbReference type="SUPFAM" id="SSF48452">
    <property type="entry name" value="TPR-like"/>
    <property type="match status" value="1"/>
</dbReference>
<evidence type="ECO:0000256" key="2">
    <source>
        <dbReference type="ARBA" id="ARBA00012438"/>
    </source>
</evidence>
<keyword evidence="9" id="KW-0812">Transmembrane</keyword>
<keyword evidence="6" id="KW-0067">ATP-binding</keyword>
<dbReference type="EMBL" id="CP011390">
    <property type="protein sequence ID" value="ANE49475.1"/>
    <property type="molecule type" value="Genomic_DNA"/>
</dbReference>
<comment type="catalytic activity">
    <reaction evidence="1">
        <text>ATP + protein L-histidine = ADP + protein N-phospho-L-histidine.</text>
        <dbReference type="EC" id="2.7.13.3"/>
    </reaction>
</comment>
<evidence type="ECO:0000256" key="5">
    <source>
        <dbReference type="ARBA" id="ARBA00022777"/>
    </source>
</evidence>
<dbReference type="InterPro" id="IPR036890">
    <property type="entry name" value="HATPase_C_sf"/>
</dbReference>
<dbReference type="InterPro" id="IPR036097">
    <property type="entry name" value="HisK_dim/P_sf"/>
</dbReference>
<feature type="transmembrane region" description="Helical" evidence="9">
    <location>
        <begin position="386"/>
        <end position="406"/>
    </location>
</feature>
<keyword evidence="12" id="KW-1185">Reference proteome</keyword>
<evidence type="ECO:0000256" key="3">
    <source>
        <dbReference type="ARBA" id="ARBA00022679"/>
    </source>
</evidence>
<gene>
    <name evidence="11" type="ORF">SY85_02130</name>
</gene>
<evidence type="ECO:0000256" key="7">
    <source>
        <dbReference type="ARBA" id="ARBA00023012"/>
    </source>
</evidence>
<dbReference type="InterPro" id="IPR003594">
    <property type="entry name" value="HATPase_dom"/>
</dbReference>
<dbReference type="InterPro" id="IPR011990">
    <property type="entry name" value="TPR-like_helical_dom_sf"/>
</dbReference>
<dbReference type="CDD" id="cd00075">
    <property type="entry name" value="HATPase"/>
    <property type="match status" value="1"/>
</dbReference>
<dbReference type="Pfam" id="PF02518">
    <property type="entry name" value="HATPase_c"/>
    <property type="match status" value="1"/>
</dbReference>
<dbReference type="Gene3D" id="3.30.565.10">
    <property type="entry name" value="Histidine kinase-like ATPase, C-terminal domain"/>
    <property type="match status" value="1"/>
</dbReference>
<evidence type="ECO:0000256" key="6">
    <source>
        <dbReference type="ARBA" id="ARBA00022840"/>
    </source>
</evidence>
<dbReference type="PANTHER" id="PTHR42878">
    <property type="entry name" value="TWO-COMPONENT HISTIDINE KINASE"/>
    <property type="match status" value="1"/>
</dbReference>
<name>A0A172TQX0_9BACT</name>
<keyword evidence="5" id="KW-0418">Kinase</keyword>
<protein>
    <recommendedName>
        <fullName evidence="2">histidine kinase</fullName>
        <ecNumber evidence="2">2.7.13.3</ecNumber>
    </recommendedName>
</protein>
<evidence type="ECO:0000256" key="9">
    <source>
        <dbReference type="SAM" id="Phobius"/>
    </source>
</evidence>
<evidence type="ECO:0000313" key="12">
    <source>
        <dbReference type="Proteomes" id="UP000077177"/>
    </source>
</evidence>
<keyword evidence="3" id="KW-0808">Transferase</keyword>
<feature type="domain" description="Histidine kinase" evidence="10">
    <location>
        <begin position="446"/>
        <end position="598"/>
    </location>
</feature>
<accession>A0A172TQX0</accession>
<dbReference type="Gene3D" id="1.10.287.130">
    <property type="match status" value="1"/>
</dbReference>
<dbReference type="Pfam" id="PF00512">
    <property type="entry name" value="HisKA"/>
    <property type="match status" value="1"/>
</dbReference>
<reference evidence="12" key="1">
    <citation type="submission" date="2015-01" db="EMBL/GenBank/DDBJ databases">
        <title>Flavisolibacter sp./LCS9/ whole genome sequencing.</title>
        <authorList>
            <person name="Kim M.K."/>
            <person name="Srinivasan S."/>
            <person name="Lee J.-J."/>
        </authorList>
    </citation>
    <scope>NUCLEOTIDE SEQUENCE [LARGE SCALE GENOMIC DNA]</scope>
    <source>
        <strain evidence="12">LCS9</strain>
    </source>
</reference>
<dbReference type="Gene3D" id="1.25.40.10">
    <property type="entry name" value="Tetratricopeptide repeat domain"/>
    <property type="match status" value="1"/>
</dbReference>
<dbReference type="SUPFAM" id="SSF55874">
    <property type="entry name" value="ATPase domain of HSP90 chaperone/DNA topoisomerase II/histidine kinase"/>
    <property type="match status" value="1"/>
</dbReference>
<evidence type="ECO:0000313" key="11">
    <source>
        <dbReference type="EMBL" id="ANE49475.1"/>
    </source>
</evidence>
<evidence type="ECO:0000256" key="4">
    <source>
        <dbReference type="ARBA" id="ARBA00022741"/>
    </source>
</evidence>
<dbReference type="InterPro" id="IPR005467">
    <property type="entry name" value="His_kinase_dom"/>
</dbReference>
<dbReference type="PANTHER" id="PTHR42878:SF7">
    <property type="entry name" value="SENSOR HISTIDINE KINASE GLRK"/>
    <property type="match status" value="1"/>
</dbReference>
<dbReference type="SMART" id="SM00388">
    <property type="entry name" value="HisKA"/>
    <property type="match status" value="1"/>
</dbReference>
<dbReference type="InterPro" id="IPR050351">
    <property type="entry name" value="BphY/WalK/GraS-like"/>
</dbReference>
<evidence type="ECO:0000259" key="10">
    <source>
        <dbReference type="PROSITE" id="PS50109"/>
    </source>
</evidence>
<dbReference type="PROSITE" id="PS50005">
    <property type="entry name" value="TPR"/>
    <property type="match status" value="1"/>
</dbReference>
<feature type="repeat" description="TPR" evidence="8">
    <location>
        <begin position="188"/>
        <end position="221"/>
    </location>
</feature>
<dbReference type="STRING" id="1492898.SY85_02130"/>
<keyword evidence="9" id="KW-1133">Transmembrane helix</keyword>
<proteinExistence type="predicted"/>
<dbReference type="AlphaFoldDB" id="A0A172TQX0"/>
<dbReference type="CDD" id="cd00082">
    <property type="entry name" value="HisKA"/>
    <property type="match status" value="1"/>
</dbReference>
<dbReference type="EC" id="2.7.13.3" evidence="2"/>
<sequence>MGCQPEWKSEKEEQSYWNATVVDTAFKVLYQDKNPNRALPLYDSLLRSSNRTSLYVKATRLAMLANYNFFFTLDKAATSRYIDSALAVYSENNQQEHYPRSYVGLLIFGGEMAFQQANYTKSNEYFFLAKQLSDKYLDPCERSGFTYNAAMVSYRQQNYTQSAVYFKEAFASQATCPIQTGGIVLQQQEILSNIGLCLLRLKQYDSAALYFNKSLQMAEKYKDSLGVVAIEKIRGVYYGNMAKISVVQGKLQEAEQLFSKSIALNSRPGYEITDALSAQIQLAEVYQKLGQYPRMKVTLQAVRQGLDSLPNSDGEVNWRRLTASYYRDTNQPLEELRYFKLYNELNDSLVQNQKLLVQTDLAQQLKAKEQDLHITVLTKNNQLNRIYLLTAVLLTVMAAIILVLIYQNYRRSKKNVVTLSFLNNEISQQKTALEIANQEKDRILQVVAHDLRSPIGSTVYMADMVLMEEQDEKTTALLESIKSASHQALHLTNELLGIRSGEQSSTQKERINLALLVKDTIQQLNYKAAEKGQDIHLENDAENLMIKGFPDRINRLVGNLLENAIKFSPLQGKIIVRLDNQTNQAILSITDNGLGISK</sequence>
<dbReference type="SMART" id="SM00028">
    <property type="entry name" value="TPR"/>
    <property type="match status" value="3"/>
</dbReference>
<evidence type="ECO:0000256" key="1">
    <source>
        <dbReference type="ARBA" id="ARBA00000085"/>
    </source>
</evidence>
<dbReference type="GO" id="GO:0007234">
    <property type="term" value="P:osmosensory signaling via phosphorelay pathway"/>
    <property type="evidence" value="ECO:0007669"/>
    <property type="project" value="TreeGrafter"/>
</dbReference>
<dbReference type="GO" id="GO:0005524">
    <property type="term" value="F:ATP binding"/>
    <property type="evidence" value="ECO:0007669"/>
    <property type="project" value="UniProtKB-KW"/>
</dbReference>
<dbReference type="KEGG" id="fla:SY85_02130"/>
<evidence type="ECO:0000256" key="8">
    <source>
        <dbReference type="PROSITE-ProRule" id="PRU00339"/>
    </source>
</evidence>
<reference evidence="11 12" key="2">
    <citation type="journal article" date="2016" name="Int. J. Syst. Evol. Microbiol.">
        <title>Flavisolibacter tropicus sp. nov., isolated from tropical soil.</title>
        <authorList>
            <person name="Lee J.J."/>
            <person name="Kang M.S."/>
            <person name="Kim G.S."/>
            <person name="Lee C.S."/>
            <person name="Lim S."/>
            <person name="Lee J."/>
            <person name="Roh S.H."/>
            <person name="Kang H."/>
            <person name="Ha J.M."/>
            <person name="Bae S."/>
            <person name="Jung H.Y."/>
            <person name="Kim M.K."/>
        </authorList>
    </citation>
    <scope>NUCLEOTIDE SEQUENCE [LARGE SCALE GENOMIC DNA]</scope>
    <source>
        <strain evidence="11 12">LCS9</strain>
    </source>
</reference>
<dbReference type="GO" id="GO:0000156">
    <property type="term" value="F:phosphorelay response regulator activity"/>
    <property type="evidence" value="ECO:0007669"/>
    <property type="project" value="TreeGrafter"/>
</dbReference>
<dbReference type="InterPro" id="IPR003661">
    <property type="entry name" value="HisK_dim/P_dom"/>
</dbReference>
<dbReference type="Proteomes" id="UP000077177">
    <property type="component" value="Chromosome"/>
</dbReference>